<dbReference type="InterPro" id="IPR041888">
    <property type="entry name" value="RING-HC_ZNF598/HEL2"/>
</dbReference>
<keyword evidence="10" id="KW-0862">Zinc</keyword>
<feature type="region of interest" description="Disordered" evidence="13">
    <location>
        <begin position="287"/>
        <end position="339"/>
    </location>
</feature>
<dbReference type="GO" id="GO:0043022">
    <property type="term" value="F:ribosome binding"/>
    <property type="evidence" value="ECO:0007669"/>
    <property type="project" value="TreeGrafter"/>
</dbReference>
<dbReference type="Pfam" id="PF23208">
    <property type="entry name" value="zf_C2H2_ZNF598"/>
    <property type="match status" value="1"/>
</dbReference>
<feature type="region of interest" description="Disordered" evidence="13">
    <location>
        <begin position="353"/>
        <end position="395"/>
    </location>
</feature>
<protein>
    <recommendedName>
        <fullName evidence="4">RING-type E3 ubiquitin transferase</fullName>
        <ecNumber evidence="4">2.3.2.27</ecNumber>
    </recommendedName>
</protein>
<feature type="compositionally biased region" description="Basic and acidic residues" evidence="13">
    <location>
        <begin position="648"/>
        <end position="664"/>
    </location>
</feature>
<feature type="compositionally biased region" description="Basic residues" evidence="13">
    <location>
        <begin position="629"/>
        <end position="639"/>
    </location>
</feature>
<dbReference type="InterPro" id="IPR001841">
    <property type="entry name" value="Znf_RING"/>
</dbReference>
<keyword evidence="6" id="KW-0597">Phosphoprotein</keyword>
<feature type="region of interest" description="Disordered" evidence="13">
    <location>
        <begin position="438"/>
        <end position="528"/>
    </location>
</feature>
<dbReference type="EC" id="2.3.2.27" evidence="4"/>
<evidence type="ECO:0000256" key="10">
    <source>
        <dbReference type="ARBA" id="ARBA00022833"/>
    </source>
</evidence>
<evidence type="ECO:0000256" key="12">
    <source>
        <dbReference type="PROSITE-ProRule" id="PRU00175"/>
    </source>
</evidence>
<dbReference type="InterPro" id="IPR044288">
    <property type="entry name" value="ZNF598/HEL2"/>
</dbReference>
<dbReference type="Gene3D" id="3.30.40.10">
    <property type="entry name" value="Zinc/RING finger domain, C3HC4 (zinc finger)"/>
    <property type="match status" value="1"/>
</dbReference>
<feature type="domain" description="RING-type" evidence="14">
    <location>
        <begin position="23"/>
        <end position="63"/>
    </location>
</feature>
<keyword evidence="7" id="KW-0808">Transferase</keyword>
<dbReference type="SMART" id="SM00355">
    <property type="entry name" value="ZnF_C2H2"/>
    <property type="match status" value="5"/>
</dbReference>
<evidence type="ECO:0000256" key="6">
    <source>
        <dbReference type="ARBA" id="ARBA00022553"/>
    </source>
</evidence>
<gene>
    <name evidence="15" type="primary">ZNF598</name>
    <name evidence="15" type="ORF">BLAG_LOCUS25161</name>
</gene>
<dbReference type="Pfam" id="PF25447">
    <property type="entry name" value="RING_ZNF598"/>
    <property type="match status" value="1"/>
</dbReference>
<comment type="similarity">
    <text evidence="11">Belongs to the ZNF598/HEL2 family.</text>
</comment>
<dbReference type="GO" id="GO:0072344">
    <property type="term" value="P:rescue of stalled ribosome"/>
    <property type="evidence" value="ECO:0007669"/>
    <property type="project" value="InterPro"/>
</dbReference>
<dbReference type="GO" id="GO:0005737">
    <property type="term" value="C:cytoplasm"/>
    <property type="evidence" value="ECO:0007669"/>
    <property type="project" value="UniProtKB-SubCell"/>
</dbReference>
<evidence type="ECO:0000256" key="2">
    <source>
        <dbReference type="ARBA" id="ARBA00004496"/>
    </source>
</evidence>
<feature type="compositionally biased region" description="Basic and acidic residues" evidence="13">
    <location>
        <begin position="356"/>
        <end position="367"/>
    </location>
</feature>
<evidence type="ECO:0000256" key="3">
    <source>
        <dbReference type="ARBA" id="ARBA00004906"/>
    </source>
</evidence>
<dbReference type="EMBL" id="OV696694">
    <property type="protein sequence ID" value="CAH1273999.1"/>
    <property type="molecule type" value="Genomic_DNA"/>
</dbReference>
<dbReference type="Pfam" id="PF23230">
    <property type="entry name" value="zf-C2H2_13"/>
    <property type="match status" value="1"/>
</dbReference>
<dbReference type="CDD" id="cd16615">
    <property type="entry name" value="RING-HC_ZNF598"/>
    <property type="match status" value="1"/>
</dbReference>
<evidence type="ECO:0000313" key="15">
    <source>
        <dbReference type="EMBL" id="CAH1273999.1"/>
    </source>
</evidence>
<dbReference type="PROSITE" id="PS50089">
    <property type="entry name" value="ZF_RING_2"/>
    <property type="match status" value="1"/>
</dbReference>
<dbReference type="AlphaFoldDB" id="A0A8K0AGB7"/>
<sequence length="980" mass="109800">MTSERESGKKPSERPRKESERACFLCCGETEIVAVAECDHPVCWKCSTRMRVLCQQNYCAVCRKDLDKVVFTTKRQTFSSISTEHLRLERKHGIYFADNVTQKRYRELLEHMCKECPEKPTFRTFPQLSKHMRKEHELFYCDLCSEHLQIFSWERKTYSRKELAEHRRIGDKNDKSYRGHPLCEFCDERYVDNDSLLRHLRTDHYYCHVCDTNGSNQYYSDYDVLRNHFRDAHFLCEEDECREEKFTSVFSTNIDLKAHQAAVHLKKLSKAQARQARQLDMNFQLVPRQSGYTGRGRGTVSREDYDDVNSNQHPGRRNRRGQGQAQERDDKREQADQREKAMLAAAMKASLQYESANREEEKKEERSAAPAVKPDDFPSLGEAGTNQGSLFDNSEDFPSLKAVASSLTSQQTNQTTQQSMAMRVGHNFKRSVKNGTLNEEDFPQLGANQKKANPVAPPTGRWMGSEPTPAVSATQRLAQDFPPLQTLKKRSNPVRAALPERRPPSGNNVTQNKSKTAPKQVPSQEEDYPALAANYVPWSKVQVVPTQDKENVNKRTVSQAPPTQDDFPALAPTKPKATPQWTKKQAQTKTQSGSKWSSLAAEESVSKKKSSVQVKEQKAEEKVSEGTAKKKKKKRKKNKGGGSGEEDEKGKMESMNEVTNDLKEAIGPTTTLVSEYGDSLNNATESAEPTTLLSEDNTQRGDGNNTQGGEGKEVDAPSFSDMPSFSDVDFPSLGSDISSAYFSTTLPKEEISAVYRDLGKTPSQGAGPPPGLSQLADSLIQVQVPASSVTKAPPGFQPHTSPEPLAPSPLPLPPVDPGPYIQPDDFQQRNHQLMSSIMECLKGNDKIGQFKDFSRKFRQGALPASEYYTICCKLFQKSFSAIFVELLVLLPDAHKQQELWQTVTASGRQGSCDISSQCLSCPTCLQIVKNGDFSTHTQKHSLEDDFPALSSVLPPPGLIQDFPSLGEPFGTKKTSAWKKM</sequence>
<comment type="pathway">
    <text evidence="3">Protein modification; protein ubiquitination.</text>
</comment>
<dbReference type="GO" id="GO:0016567">
    <property type="term" value="P:protein ubiquitination"/>
    <property type="evidence" value="ECO:0007669"/>
    <property type="project" value="TreeGrafter"/>
</dbReference>
<keyword evidence="9 12" id="KW-0863">Zinc-finger</keyword>
<feature type="compositionally biased region" description="Polar residues" evidence="13">
    <location>
        <begin position="505"/>
        <end position="523"/>
    </location>
</feature>
<evidence type="ECO:0000256" key="5">
    <source>
        <dbReference type="ARBA" id="ARBA00022490"/>
    </source>
</evidence>
<dbReference type="InterPro" id="IPR059042">
    <property type="entry name" value="Znf_C2H2_ZNF598"/>
</dbReference>
<evidence type="ECO:0000259" key="14">
    <source>
        <dbReference type="PROSITE" id="PS50089"/>
    </source>
</evidence>
<organism evidence="15 16">
    <name type="scientific">Branchiostoma lanceolatum</name>
    <name type="common">Common lancelet</name>
    <name type="synonym">Amphioxus lanceolatum</name>
    <dbReference type="NCBI Taxonomy" id="7740"/>
    <lineage>
        <taxon>Eukaryota</taxon>
        <taxon>Metazoa</taxon>
        <taxon>Chordata</taxon>
        <taxon>Cephalochordata</taxon>
        <taxon>Leptocardii</taxon>
        <taxon>Amphioxiformes</taxon>
        <taxon>Branchiostomatidae</taxon>
        <taxon>Branchiostoma</taxon>
    </lineage>
</organism>
<dbReference type="GO" id="GO:0008270">
    <property type="term" value="F:zinc ion binding"/>
    <property type="evidence" value="ECO:0007669"/>
    <property type="project" value="UniProtKB-KW"/>
</dbReference>
<feature type="compositionally biased region" description="Basic and acidic residues" evidence="13">
    <location>
        <begin position="326"/>
        <end position="339"/>
    </location>
</feature>
<evidence type="ECO:0000256" key="13">
    <source>
        <dbReference type="SAM" id="MobiDB-lite"/>
    </source>
</evidence>
<evidence type="ECO:0000313" key="16">
    <source>
        <dbReference type="Proteomes" id="UP000838412"/>
    </source>
</evidence>
<evidence type="ECO:0000256" key="11">
    <source>
        <dbReference type="ARBA" id="ARBA00035113"/>
    </source>
</evidence>
<dbReference type="Proteomes" id="UP000838412">
    <property type="component" value="Chromosome 9"/>
</dbReference>
<keyword evidence="16" id="KW-1185">Reference proteome</keyword>
<dbReference type="Pfam" id="PF23202">
    <property type="entry name" value="PAH_ZNF598"/>
    <property type="match status" value="1"/>
</dbReference>
<dbReference type="OrthoDB" id="3838338at2759"/>
<comment type="catalytic activity">
    <reaction evidence="1">
        <text>S-ubiquitinyl-[E2 ubiquitin-conjugating enzyme]-L-cysteine + [acceptor protein]-L-lysine = [E2 ubiquitin-conjugating enzyme]-L-cysteine + N(6)-ubiquitinyl-[acceptor protein]-L-lysine.</text>
        <dbReference type="EC" id="2.3.2.27"/>
    </reaction>
</comment>
<dbReference type="PANTHER" id="PTHR22938">
    <property type="entry name" value="ZINC FINGER PROTEIN 598"/>
    <property type="match status" value="1"/>
</dbReference>
<evidence type="ECO:0000256" key="9">
    <source>
        <dbReference type="ARBA" id="ARBA00022771"/>
    </source>
</evidence>
<proteinExistence type="inferred from homology"/>
<feature type="region of interest" description="Disordered" evidence="13">
    <location>
        <begin position="546"/>
        <end position="738"/>
    </location>
</feature>
<accession>A0A8K0AGB7</accession>
<comment type="subcellular location">
    <subcellularLocation>
        <location evidence="2">Cytoplasm</location>
    </subcellularLocation>
</comment>
<dbReference type="PANTHER" id="PTHR22938:SF0">
    <property type="entry name" value="E3 UBIQUITIN-PROTEIN LIGASE ZNF598"/>
    <property type="match status" value="1"/>
</dbReference>
<evidence type="ECO:0000256" key="8">
    <source>
        <dbReference type="ARBA" id="ARBA00022723"/>
    </source>
</evidence>
<dbReference type="InterPro" id="IPR013087">
    <property type="entry name" value="Znf_C2H2_type"/>
</dbReference>
<dbReference type="InterPro" id="IPR057634">
    <property type="entry name" value="PAH_ZNF598/HEL2"/>
</dbReference>
<keyword evidence="8" id="KW-0479">Metal-binding</keyword>
<name>A0A8K0AGB7_BRALA</name>
<dbReference type="PROSITE" id="PS00028">
    <property type="entry name" value="ZINC_FINGER_C2H2_1"/>
    <property type="match status" value="1"/>
</dbReference>
<dbReference type="InterPro" id="IPR013083">
    <property type="entry name" value="Znf_RING/FYVE/PHD"/>
</dbReference>
<feature type="region of interest" description="Disordered" evidence="13">
    <location>
        <begin position="786"/>
        <end position="807"/>
    </location>
</feature>
<dbReference type="GO" id="GO:0061630">
    <property type="term" value="F:ubiquitin protein ligase activity"/>
    <property type="evidence" value="ECO:0007669"/>
    <property type="project" value="UniProtKB-EC"/>
</dbReference>
<feature type="compositionally biased region" description="Low complexity" evidence="13">
    <location>
        <begin position="568"/>
        <end position="603"/>
    </location>
</feature>
<evidence type="ECO:0000256" key="7">
    <source>
        <dbReference type="ARBA" id="ARBA00022679"/>
    </source>
</evidence>
<feature type="compositionally biased region" description="Basic and acidic residues" evidence="13">
    <location>
        <begin position="615"/>
        <end position="628"/>
    </location>
</feature>
<evidence type="ECO:0000256" key="1">
    <source>
        <dbReference type="ARBA" id="ARBA00000900"/>
    </source>
</evidence>
<keyword evidence="5" id="KW-0963">Cytoplasm</keyword>
<evidence type="ECO:0000256" key="4">
    <source>
        <dbReference type="ARBA" id="ARBA00012483"/>
    </source>
</evidence>
<feature type="compositionally biased region" description="Polar residues" evidence="13">
    <location>
        <begin position="668"/>
        <end position="707"/>
    </location>
</feature>
<dbReference type="InterPro" id="IPR056437">
    <property type="entry name" value="Znf-C2H2_ZNF598/HEL2"/>
</dbReference>
<reference evidence="15" key="1">
    <citation type="submission" date="2022-01" db="EMBL/GenBank/DDBJ databases">
        <authorList>
            <person name="Braso-Vives M."/>
        </authorList>
    </citation>
    <scope>NUCLEOTIDE SEQUENCE</scope>
</reference>